<dbReference type="Proteomes" id="UP000006250">
    <property type="component" value="Unassembled WGS sequence"/>
</dbReference>
<evidence type="ECO:0000256" key="1">
    <source>
        <dbReference type="SAM" id="SignalP"/>
    </source>
</evidence>
<accession>E1JY09</accession>
<gene>
    <name evidence="2" type="ORF">DesfrDRAFT_2508</name>
</gene>
<dbReference type="EMBL" id="AECZ01000016">
    <property type="protein sequence ID" value="EFL50747.1"/>
    <property type="molecule type" value="Genomic_DNA"/>
</dbReference>
<feature type="chain" id="PRO_5003148302" description="MetA-pathway of phenol degradation" evidence="1">
    <location>
        <begin position="31"/>
        <end position="330"/>
    </location>
</feature>
<name>E1JY09_SOLFR</name>
<dbReference type="InterPro" id="IPR025737">
    <property type="entry name" value="FApF"/>
</dbReference>
<organism evidence="2 3">
    <name type="scientific">Solidesulfovibrio fructosivorans JJ]</name>
    <dbReference type="NCBI Taxonomy" id="596151"/>
    <lineage>
        <taxon>Bacteria</taxon>
        <taxon>Pseudomonadati</taxon>
        <taxon>Thermodesulfobacteriota</taxon>
        <taxon>Desulfovibrionia</taxon>
        <taxon>Desulfovibrionales</taxon>
        <taxon>Desulfovibrionaceae</taxon>
        <taxon>Solidesulfovibrio</taxon>
    </lineage>
</organism>
<protein>
    <recommendedName>
        <fullName evidence="4">MetA-pathway of phenol degradation</fullName>
    </recommendedName>
</protein>
<dbReference type="RefSeq" id="WP_005994350.1">
    <property type="nucleotide sequence ID" value="NZ_AECZ01000016.1"/>
</dbReference>
<dbReference type="eggNOG" id="COG4313">
    <property type="taxonomic scope" value="Bacteria"/>
</dbReference>
<evidence type="ECO:0000313" key="2">
    <source>
        <dbReference type="EMBL" id="EFL50747.1"/>
    </source>
</evidence>
<evidence type="ECO:0008006" key="4">
    <source>
        <dbReference type="Google" id="ProtNLM"/>
    </source>
</evidence>
<proteinExistence type="predicted"/>
<dbReference type="AlphaFoldDB" id="E1JY09"/>
<sequence length="330" mass="35352" precursor="true">MPHPLRYLLVACLGILSLSCAPGLSGTARAAESGASHYSQGAYGDFLMAFIPGPGFALRSDTIYQSGHMDGTLKGGRVYAGLDQTMTLNVTTISRMFEVPAIGGFLGLGFGVPVIFNEHVTGDVTADYRARSRRAGLDAARQLHRGGDGDRGGLSDIFFMPVMAGWNFGECSLTVTPMVFLPTGYYDKNALTSLGMNYVTFDGNLAFTWLAKKRYELSFNAGYMINTENPATHYLSGNQFHLDWTLAYHVNERLAFGAVGYVLAQTTPDTGTGATMGGFYSSGTGLGPAVTATLPIGGKDFTFVAKWLHGLCAEHSFRGETVYGSLLLSF</sequence>
<keyword evidence="1" id="KW-0732">Signal</keyword>
<dbReference type="PROSITE" id="PS51257">
    <property type="entry name" value="PROKAR_LIPOPROTEIN"/>
    <property type="match status" value="1"/>
</dbReference>
<feature type="signal peptide" evidence="1">
    <location>
        <begin position="1"/>
        <end position="30"/>
    </location>
</feature>
<dbReference type="Pfam" id="PF13557">
    <property type="entry name" value="Phenol_MetA_deg"/>
    <property type="match status" value="1"/>
</dbReference>
<comment type="caution">
    <text evidence="2">The sequence shown here is derived from an EMBL/GenBank/DDBJ whole genome shotgun (WGS) entry which is preliminary data.</text>
</comment>
<dbReference type="STRING" id="596151.DesfrDRAFT_2508"/>
<keyword evidence="3" id="KW-1185">Reference proteome</keyword>
<reference evidence="2 3" key="1">
    <citation type="submission" date="2010-08" db="EMBL/GenBank/DDBJ databases">
        <title>The draft genome of Desulfovibrio fructosovorans JJ.</title>
        <authorList>
            <consortium name="US DOE Joint Genome Institute (JGI-PGF)"/>
            <person name="Lucas S."/>
            <person name="Copeland A."/>
            <person name="Lapidus A."/>
            <person name="Cheng J.-F."/>
            <person name="Bruce D."/>
            <person name="Goodwin L."/>
            <person name="Pitluck S."/>
            <person name="Land M.L."/>
            <person name="Hauser L."/>
            <person name="Chang Y.-J."/>
            <person name="Jeffries C."/>
            <person name="Wall J.D."/>
            <person name="Stahl D.A."/>
            <person name="Arkin A.P."/>
            <person name="Dehal P."/>
            <person name="Stolyar S.M."/>
            <person name="Hazen T.C."/>
            <person name="Woyke T.J."/>
        </authorList>
    </citation>
    <scope>NUCLEOTIDE SEQUENCE [LARGE SCALE GENOMIC DNA]</scope>
    <source>
        <strain evidence="2 3">JJ</strain>
    </source>
</reference>
<evidence type="ECO:0000313" key="3">
    <source>
        <dbReference type="Proteomes" id="UP000006250"/>
    </source>
</evidence>
<dbReference type="OrthoDB" id="9798341at2"/>